<keyword evidence="2 5" id="KW-0689">Ribosomal protein</keyword>
<proteinExistence type="inferred from homology"/>
<evidence type="ECO:0000256" key="3">
    <source>
        <dbReference type="ARBA" id="ARBA00023274"/>
    </source>
</evidence>
<dbReference type="InterPro" id="IPR001854">
    <property type="entry name" value="Ribosomal_uL29"/>
</dbReference>
<protein>
    <recommendedName>
        <fullName evidence="4 5">Large ribosomal subunit protein uL29</fullName>
    </recommendedName>
</protein>
<keyword evidence="3 5" id="KW-0687">Ribonucleoprotein</keyword>
<dbReference type="NCBIfam" id="TIGR00012">
    <property type="entry name" value="L29"/>
    <property type="match status" value="1"/>
</dbReference>
<dbReference type="HAMAP" id="MF_00374">
    <property type="entry name" value="Ribosomal_uL29"/>
    <property type="match status" value="1"/>
</dbReference>
<reference evidence="6" key="1">
    <citation type="submission" date="2022-08" db="EMBL/GenBank/DDBJ databases">
        <title>Complete genome of Mycoplasma iguanae type strain 2327.</title>
        <authorList>
            <person name="Spergser J."/>
        </authorList>
    </citation>
    <scope>NUCLEOTIDE SEQUENCE</scope>
    <source>
        <strain evidence="6">2327</strain>
    </source>
</reference>
<dbReference type="EMBL" id="CP102734">
    <property type="protein sequence ID" value="UVD81786.1"/>
    <property type="molecule type" value="Genomic_DNA"/>
</dbReference>
<evidence type="ECO:0000256" key="4">
    <source>
        <dbReference type="ARBA" id="ARBA00035204"/>
    </source>
</evidence>
<dbReference type="RefSeq" id="WP_258210960.1">
    <property type="nucleotide sequence ID" value="NZ_CP102734.1"/>
</dbReference>
<evidence type="ECO:0000256" key="1">
    <source>
        <dbReference type="ARBA" id="ARBA00009254"/>
    </source>
</evidence>
<keyword evidence="7" id="KW-1185">Reference proteome</keyword>
<dbReference type="InterPro" id="IPR050063">
    <property type="entry name" value="Ribosomal_protein_uL29"/>
</dbReference>
<dbReference type="SUPFAM" id="SSF46561">
    <property type="entry name" value="Ribosomal protein L29 (L29p)"/>
    <property type="match status" value="1"/>
</dbReference>
<evidence type="ECO:0000256" key="5">
    <source>
        <dbReference type="HAMAP-Rule" id="MF_00374"/>
    </source>
</evidence>
<sequence>MLFKNLKEKSLPELAKLVEEYKAELFTLRFKNTTGQQDKTHKINAVKKDIAKALTAIKQKSLESQTKVEGEK</sequence>
<dbReference type="GO" id="GO:0005840">
    <property type="term" value="C:ribosome"/>
    <property type="evidence" value="ECO:0007669"/>
    <property type="project" value="UniProtKB-KW"/>
</dbReference>
<dbReference type="Pfam" id="PF00831">
    <property type="entry name" value="Ribosomal_L29"/>
    <property type="match status" value="1"/>
</dbReference>
<dbReference type="Proteomes" id="UP001059252">
    <property type="component" value="Chromosome"/>
</dbReference>
<evidence type="ECO:0000313" key="6">
    <source>
        <dbReference type="EMBL" id="UVD81786.1"/>
    </source>
</evidence>
<name>A0ABY5R8F4_9MOLU</name>
<accession>A0ABY5R8F4</accession>
<dbReference type="CDD" id="cd00427">
    <property type="entry name" value="Ribosomal_L29_HIP"/>
    <property type="match status" value="1"/>
</dbReference>
<dbReference type="PROSITE" id="PS00579">
    <property type="entry name" value="RIBOSOMAL_L29"/>
    <property type="match status" value="1"/>
</dbReference>
<dbReference type="PANTHER" id="PTHR10916:SF0">
    <property type="entry name" value="LARGE RIBOSOMAL SUBUNIT PROTEIN UL29C"/>
    <property type="match status" value="1"/>
</dbReference>
<dbReference type="Gene3D" id="1.10.287.310">
    <property type="match status" value="1"/>
</dbReference>
<gene>
    <name evidence="5 6" type="primary">rpmC</name>
    <name evidence="6" type="ORF">NV226_00500</name>
</gene>
<dbReference type="InterPro" id="IPR018254">
    <property type="entry name" value="Ribosomal_uL29_CS"/>
</dbReference>
<evidence type="ECO:0000256" key="2">
    <source>
        <dbReference type="ARBA" id="ARBA00022980"/>
    </source>
</evidence>
<dbReference type="PANTHER" id="PTHR10916">
    <property type="entry name" value="60S RIBOSOMAL PROTEIN L35/50S RIBOSOMAL PROTEIN L29"/>
    <property type="match status" value="1"/>
</dbReference>
<organism evidence="6 7">
    <name type="scientific">Mycoplasma iguanae</name>
    <dbReference type="NCBI Taxonomy" id="292461"/>
    <lineage>
        <taxon>Bacteria</taxon>
        <taxon>Bacillati</taxon>
        <taxon>Mycoplasmatota</taxon>
        <taxon>Mollicutes</taxon>
        <taxon>Mycoplasmataceae</taxon>
        <taxon>Mycoplasma</taxon>
    </lineage>
</organism>
<comment type="similarity">
    <text evidence="1 5">Belongs to the universal ribosomal protein uL29 family.</text>
</comment>
<dbReference type="InterPro" id="IPR036049">
    <property type="entry name" value="Ribosomal_uL29_sf"/>
</dbReference>
<evidence type="ECO:0000313" key="7">
    <source>
        <dbReference type="Proteomes" id="UP001059252"/>
    </source>
</evidence>